<gene>
    <name evidence="2" type="ORF">FCALED_LOCUS3924</name>
</gene>
<feature type="compositionally biased region" description="Basic and acidic residues" evidence="1">
    <location>
        <begin position="1"/>
        <end position="38"/>
    </location>
</feature>
<accession>A0A9N8ZSM0</accession>
<reference evidence="2" key="1">
    <citation type="submission" date="2021-06" db="EMBL/GenBank/DDBJ databases">
        <authorList>
            <person name="Kallberg Y."/>
            <person name="Tangrot J."/>
            <person name="Rosling A."/>
        </authorList>
    </citation>
    <scope>NUCLEOTIDE SEQUENCE</scope>
    <source>
        <strain evidence="2">UK204</strain>
    </source>
</reference>
<dbReference type="AlphaFoldDB" id="A0A9N8ZSM0"/>
<sequence>MIKANLEEGVRETEGKRADIIHLTEEDIESKDDSSKSDRRSRKKHGCGRDSSTSTINSNNPNKGPSPTTVLTAHTTGFIILSSINVMRSDTNSIKKASIRNIKQRHKIEETIN</sequence>
<protein>
    <submittedName>
        <fullName evidence="2">6741_t:CDS:1</fullName>
    </submittedName>
</protein>
<dbReference type="Proteomes" id="UP000789570">
    <property type="component" value="Unassembled WGS sequence"/>
</dbReference>
<name>A0A9N8ZSM0_9GLOM</name>
<proteinExistence type="predicted"/>
<evidence type="ECO:0000313" key="3">
    <source>
        <dbReference type="Proteomes" id="UP000789570"/>
    </source>
</evidence>
<comment type="caution">
    <text evidence="2">The sequence shown here is derived from an EMBL/GenBank/DDBJ whole genome shotgun (WGS) entry which is preliminary data.</text>
</comment>
<feature type="region of interest" description="Disordered" evidence="1">
    <location>
        <begin position="1"/>
        <end position="70"/>
    </location>
</feature>
<organism evidence="2 3">
    <name type="scientific">Funneliformis caledonium</name>
    <dbReference type="NCBI Taxonomy" id="1117310"/>
    <lineage>
        <taxon>Eukaryota</taxon>
        <taxon>Fungi</taxon>
        <taxon>Fungi incertae sedis</taxon>
        <taxon>Mucoromycota</taxon>
        <taxon>Glomeromycotina</taxon>
        <taxon>Glomeromycetes</taxon>
        <taxon>Glomerales</taxon>
        <taxon>Glomeraceae</taxon>
        <taxon>Funneliformis</taxon>
    </lineage>
</organism>
<evidence type="ECO:0000256" key="1">
    <source>
        <dbReference type="SAM" id="MobiDB-lite"/>
    </source>
</evidence>
<feature type="compositionally biased region" description="Low complexity" evidence="1">
    <location>
        <begin position="51"/>
        <end position="62"/>
    </location>
</feature>
<evidence type="ECO:0000313" key="2">
    <source>
        <dbReference type="EMBL" id="CAG8505480.1"/>
    </source>
</evidence>
<keyword evidence="3" id="KW-1185">Reference proteome</keyword>
<dbReference type="EMBL" id="CAJVPQ010000724">
    <property type="protein sequence ID" value="CAG8505480.1"/>
    <property type="molecule type" value="Genomic_DNA"/>
</dbReference>